<dbReference type="Pfam" id="PF04404">
    <property type="entry name" value="ERF"/>
    <property type="match status" value="1"/>
</dbReference>
<dbReference type="InterPro" id="IPR007499">
    <property type="entry name" value="ERF_bacteria_virus"/>
</dbReference>
<reference evidence="1" key="1">
    <citation type="submission" date="2020-03" db="EMBL/GenBank/DDBJ databases">
        <title>The deep terrestrial virosphere.</title>
        <authorList>
            <person name="Holmfeldt K."/>
            <person name="Nilsson E."/>
            <person name="Simone D."/>
            <person name="Lopez-Fernandez M."/>
            <person name="Wu X."/>
            <person name="de Brujin I."/>
            <person name="Lundin D."/>
            <person name="Andersson A."/>
            <person name="Bertilsson S."/>
            <person name="Dopson M."/>
        </authorList>
    </citation>
    <scope>NUCLEOTIDE SEQUENCE</scope>
    <source>
        <strain evidence="1">MM415B07224</strain>
    </source>
</reference>
<gene>
    <name evidence="1" type="ORF">MM415B07224_0005</name>
</gene>
<evidence type="ECO:0000313" key="1">
    <source>
        <dbReference type="EMBL" id="QJA96846.1"/>
    </source>
</evidence>
<dbReference type="AlphaFoldDB" id="A0A6M3LNL3"/>
<proteinExistence type="predicted"/>
<accession>A0A6M3LNL3</accession>
<dbReference type="EMBL" id="MT143439">
    <property type="protein sequence ID" value="QJA96846.1"/>
    <property type="molecule type" value="Genomic_DNA"/>
</dbReference>
<name>A0A6M3LNL3_9ZZZZ</name>
<organism evidence="1">
    <name type="scientific">viral metagenome</name>
    <dbReference type="NCBI Taxonomy" id="1070528"/>
    <lineage>
        <taxon>unclassified sequences</taxon>
        <taxon>metagenomes</taxon>
        <taxon>organismal metagenomes</taxon>
    </lineage>
</organism>
<protein>
    <submittedName>
        <fullName evidence="1">Putative Erf family protein</fullName>
    </submittedName>
</protein>
<sequence>MPCVGCNTKVSKKVKDYSEEKYGKILCMKCQAIADNHPGDAIRKQEEVIPDVHEEIFNDSDNIKTEENEICELNEIPIYNDKPLISKLLYKLSRIQRDLKVPKNQRNEFAKFNYRSTSDILEGIKPLFDKYSVCIVVSDNIVMIGNRVYVKATAEIYDNDTGVFIESHAYAREQTEKKGMDEAQITGSASSYARKYALNGLLAIDDTRDPDSDKNE</sequence>